<evidence type="ECO:0000313" key="3">
    <source>
        <dbReference type="Proteomes" id="UP000829685"/>
    </source>
</evidence>
<feature type="compositionally biased region" description="Basic and acidic residues" evidence="1">
    <location>
        <begin position="1"/>
        <end position="13"/>
    </location>
</feature>
<sequence length="174" mass="19499">MELPYTEHAKTAGEDCGEEETSELSASAVSGTDAEKSSTLPVPEASVTAQVELDKPMKSCLKKGEESGSTTTKAVTFGETHAFDITNGDPVPKSAMTAKDYRHWFRSQRDSPGRRRKKVNRRLRSALRRVITEWGEESRARELGGERKVQWRKQFLRWARANGFNGVMDGISRH</sequence>
<dbReference type="Proteomes" id="UP000829685">
    <property type="component" value="Unassembled WGS sequence"/>
</dbReference>
<protein>
    <submittedName>
        <fullName evidence="2">Uncharacterized protein</fullName>
    </submittedName>
</protein>
<evidence type="ECO:0000313" key="2">
    <source>
        <dbReference type="EMBL" id="KAI1863042.1"/>
    </source>
</evidence>
<proteinExistence type="predicted"/>
<reference evidence="2" key="1">
    <citation type="submission" date="2021-03" db="EMBL/GenBank/DDBJ databases">
        <title>Revisited historic fungal species revealed as producer of novel bioactive compounds through whole genome sequencing and comparative genomics.</title>
        <authorList>
            <person name="Vignolle G.A."/>
            <person name="Hochenegger N."/>
            <person name="Mach R.L."/>
            <person name="Mach-Aigner A.R."/>
            <person name="Javad Rahimi M."/>
            <person name="Salim K.A."/>
            <person name="Chan C.M."/>
            <person name="Lim L.B.L."/>
            <person name="Cai F."/>
            <person name="Druzhinina I.S."/>
            <person name="U'Ren J.M."/>
            <person name="Derntl C."/>
        </authorList>
    </citation>
    <scope>NUCLEOTIDE SEQUENCE</scope>
    <source>
        <strain evidence="2">TUCIM 5799</strain>
    </source>
</reference>
<name>A0A9P9WHC8_9PEZI</name>
<accession>A0A9P9WHC8</accession>
<dbReference type="EMBL" id="JAFIMR010000026">
    <property type="protein sequence ID" value="KAI1863042.1"/>
    <property type="molecule type" value="Genomic_DNA"/>
</dbReference>
<gene>
    <name evidence="2" type="ORF">JX265_009088</name>
</gene>
<evidence type="ECO:0000256" key="1">
    <source>
        <dbReference type="SAM" id="MobiDB-lite"/>
    </source>
</evidence>
<dbReference type="AlphaFoldDB" id="A0A9P9WHC8"/>
<keyword evidence="3" id="KW-1185">Reference proteome</keyword>
<organism evidence="2 3">
    <name type="scientific">Neoarthrinium moseri</name>
    <dbReference type="NCBI Taxonomy" id="1658444"/>
    <lineage>
        <taxon>Eukaryota</taxon>
        <taxon>Fungi</taxon>
        <taxon>Dikarya</taxon>
        <taxon>Ascomycota</taxon>
        <taxon>Pezizomycotina</taxon>
        <taxon>Sordariomycetes</taxon>
        <taxon>Xylariomycetidae</taxon>
        <taxon>Amphisphaeriales</taxon>
        <taxon>Apiosporaceae</taxon>
        <taxon>Neoarthrinium</taxon>
    </lineage>
</organism>
<feature type="region of interest" description="Disordered" evidence="1">
    <location>
        <begin position="1"/>
        <end position="51"/>
    </location>
</feature>
<comment type="caution">
    <text evidence="2">The sequence shown here is derived from an EMBL/GenBank/DDBJ whole genome shotgun (WGS) entry which is preliminary data.</text>
</comment>